<accession>A0A6M3XK06</accession>
<protein>
    <submittedName>
        <fullName evidence="1">Uncharacterized protein</fullName>
    </submittedName>
</protein>
<evidence type="ECO:0000313" key="1">
    <source>
        <dbReference type="EMBL" id="QJH98132.1"/>
    </source>
</evidence>
<sequence>MPSDYLRRKNLGLINPQFQEAVLRSQRQAGGEGSVPSDDLILARLRNEFEGGAMSRELAGRKLASDEQYQTAAIGLRNREFDLDQRKMNWQADQQQQETNIAKRYGLPVSGAGMLVNWLARKRRGDQYQELINSITGGSR</sequence>
<gene>
    <name evidence="1" type="ORF">TM448B01214_0003</name>
</gene>
<name>A0A6M3XK06_9ZZZZ</name>
<reference evidence="1" key="1">
    <citation type="submission" date="2020-03" db="EMBL/GenBank/DDBJ databases">
        <title>The deep terrestrial virosphere.</title>
        <authorList>
            <person name="Holmfeldt K."/>
            <person name="Nilsson E."/>
            <person name="Simone D."/>
            <person name="Lopez-Fernandez M."/>
            <person name="Wu X."/>
            <person name="de Brujin I."/>
            <person name="Lundin D."/>
            <person name="Andersson A."/>
            <person name="Bertilsson S."/>
            <person name="Dopson M."/>
        </authorList>
    </citation>
    <scope>NUCLEOTIDE SEQUENCE</scope>
    <source>
        <strain evidence="1">TM448B01214</strain>
    </source>
</reference>
<dbReference type="EMBL" id="MT144718">
    <property type="protein sequence ID" value="QJH98132.1"/>
    <property type="molecule type" value="Genomic_DNA"/>
</dbReference>
<organism evidence="1">
    <name type="scientific">viral metagenome</name>
    <dbReference type="NCBI Taxonomy" id="1070528"/>
    <lineage>
        <taxon>unclassified sequences</taxon>
        <taxon>metagenomes</taxon>
        <taxon>organismal metagenomes</taxon>
    </lineage>
</organism>
<proteinExistence type="predicted"/>
<dbReference type="AlphaFoldDB" id="A0A6M3XK06"/>